<evidence type="ECO:0000313" key="1">
    <source>
        <dbReference type="EMBL" id="KXA18188.1"/>
    </source>
</evidence>
<reference evidence="1 2" key="1">
    <citation type="submission" date="2016-01" db="EMBL/GenBank/DDBJ databases">
        <authorList>
            <person name="Oliw E.H."/>
        </authorList>
    </citation>
    <scope>NUCLEOTIDE SEQUENCE [LARGE SCALE GENOMIC DNA]</scope>
    <source>
        <strain evidence="1 2">GED7760B</strain>
    </source>
</reference>
<sequence>MEQTKSQNSSLLCGLMASRRRCFRADRLANMLSKMAYCL</sequence>
<proteinExistence type="predicted"/>
<organism evidence="1 2">
    <name type="scientific">Gardnerella vaginalis</name>
    <dbReference type="NCBI Taxonomy" id="2702"/>
    <lineage>
        <taxon>Bacteria</taxon>
        <taxon>Bacillati</taxon>
        <taxon>Actinomycetota</taxon>
        <taxon>Actinomycetes</taxon>
        <taxon>Bifidobacteriales</taxon>
        <taxon>Bifidobacteriaceae</taxon>
        <taxon>Gardnerella</taxon>
    </lineage>
</organism>
<dbReference type="EMBL" id="LRQA01000038">
    <property type="protein sequence ID" value="KXA18188.1"/>
    <property type="molecule type" value="Genomic_DNA"/>
</dbReference>
<evidence type="ECO:0000313" key="2">
    <source>
        <dbReference type="Proteomes" id="UP000070558"/>
    </source>
</evidence>
<comment type="caution">
    <text evidence="1">The sequence shown here is derived from an EMBL/GenBank/DDBJ whole genome shotgun (WGS) entry which is preliminary data.</text>
</comment>
<dbReference type="Proteomes" id="UP000070558">
    <property type="component" value="Unassembled WGS sequence"/>
</dbReference>
<name>A0A133NPN1_GARVA</name>
<gene>
    <name evidence="1" type="ORF">HMPREF3216_00697</name>
</gene>
<dbReference type="AlphaFoldDB" id="A0A133NPN1"/>
<accession>A0A133NPN1</accession>
<protein>
    <submittedName>
        <fullName evidence="1">Uncharacterized protein</fullName>
    </submittedName>
</protein>